<sequence length="70" mass="7691">MSHAGLPEIPWSPPSLLSHIGLPETPWFPPNLLSLTGLPETHRPRQAYTCTPVYLRPPGTAWPAVTHLST</sequence>
<evidence type="ECO:0000313" key="2">
    <source>
        <dbReference type="Proteomes" id="UP000625711"/>
    </source>
</evidence>
<dbReference type="Proteomes" id="UP000625711">
    <property type="component" value="Unassembled WGS sequence"/>
</dbReference>
<comment type="caution">
    <text evidence="1">The sequence shown here is derived from an EMBL/GenBank/DDBJ whole genome shotgun (WGS) entry which is preliminary data.</text>
</comment>
<reference evidence="1" key="1">
    <citation type="submission" date="2020-08" db="EMBL/GenBank/DDBJ databases">
        <title>Genome sequencing and assembly of the red palm weevil Rhynchophorus ferrugineus.</title>
        <authorList>
            <person name="Dias G.B."/>
            <person name="Bergman C.M."/>
            <person name="Manee M."/>
        </authorList>
    </citation>
    <scope>NUCLEOTIDE SEQUENCE</scope>
    <source>
        <strain evidence="1">AA-2017</strain>
        <tissue evidence="1">Whole larva</tissue>
    </source>
</reference>
<proteinExistence type="predicted"/>
<name>A0A834I5Q0_RHYFE</name>
<evidence type="ECO:0000313" key="1">
    <source>
        <dbReference type="EMBL" id="KAF7275042.1"/>
    </source>
</evidence>
<organism evidence="1 2">
    <name type="scientific">Rhynchophorus ferrugineus</name>
    <name type="common">Red palm weevil</name>
    <name type="synonym">Curculio ferrugineus</name>
    <dbReference type="NCBI Taxonomy" id="354439"/>
    <lineage>
        <taxon>Eukaryota</taxon>
        <taxon>Metazoa</taxon>
        <taxon>Ecdysozoa</taxon>
        <taxon>Arthropoda</taxon>
        <taxon>Hexapoda</taxon>
        <taxon>Insecta</taxon>
        <taxon>Pterygota</taxon>
        <taxon>Neoptera</taxon>
        <taxon>Endopterygota</taxon>
        <taxon>Coleoptera</taxon>
        <taxon>Polyphaga</taxon>
        <taxon>Cucujiformia</taxon>
        <taxon>Curculionidae</taxon>
        <taxon>Dryophthorinae</taxon>
        <taxon>Rhynchophorus</taxon>
    </lineage>
</organism>
<gene>
    <name evidence="1" type="ORF">GWI33_012243</name>
</gene>
<keyword evidence="2" id="KW-1185">Reference proteome</keyword>
<dbReference type="AlphaFoldDB" id="A0A834I5Q0"/>
<protein>
    <submittedName>
        <fullName evidence="1">Uncharacterized protein</fullName>
    </submittedName>
</protein>
<accession>A0A834I5Q0</accession>
<dbReference type="EMBL" id="JAACXV010011519">
    <property type="protein sequence ID" value="KAF7275042.1"/>
    <property type="molecule type" value="Genomic_DNA"/>
</dbReference>